<dbReference type="GO" id="GO:0004252">
    <property type="term" value="F:serine-type endopeptidase activity"/>
    <property type="evidence" value="ECO:0007669"/>
    <property type="project" value="UniProtKB-EC"/>
</dbReference>
<reference evidence="7 8" key="1">
    <citation type="submission" date="2023-04" db="EMBL/GenBank/DDBJ databases">
        <title>Forest soil microbial communities from Buena Vista Peninsula, Colon Province, Panama.</title>
        <authorList>
            <person name="Bouskill N."/>
        </authorList>
    </citation>
    <scope>NUCLEOTIDE SEQUENCE [LARGE SCALE GENOMIC DNA]</scope>
    <source>
        <strain evidence="7 8">AC80</strain>
    </source>
</reference>
<accession>A0ABT6KZG3</accession>
<keyword evidence="2" id="KW-0645">Protease</keyword>
<dbReference type="InterPro" id="IPR051543">
    <property type="entry name" value="Serine_Peptidase_S9A"/>
</dbReference>
<dbReference type="Gene3D" id="2.130.10.120">
    <property type="entry name" value="Prolyl oligopeptidase, N-terminal domain"/>
    <property type="match status" value="1"/>
</dbReference>
<keyword evidence="4" id="KW-0720">Serine protease</keyword>
<dbReference type="EC" id="3.4.21.83" evidence="7"/>
<name>A0ABT6KZG3_9MYCO</name>
<evidence type="ECO:0000256" key="1">
    <source>
        <dbReference type="ARBA" id="ARBA00005228"/>
    </source>
</evidence>
<evidence type="ECO:0000259" key="5">
    <source>
        <dbReference type="Pfam" id="PF00326"/>
    </source>
</evidence>
<dbReference type="Proteomes" id="UP001160130">
    <property type="component" value="Unassembled WGS sequence"/>
</dbReference>
<dbReference type="InterPro" id="IPR023302">
    <property type="entry name" value="Pept_S9A_N"/>
</dbReference>
<protein>
    <submittedName>
        <fullName evidence="7">Oligopeptidase B</fullName>
        <ecNumber evidence="7">3.4.21.83</ecNumber>
    </submittedName>
</protein>
<proteinExistence type="inferred from homology"/>
<dbReference type="PRINTS" id="PR00862">
    <property type="entry name" value="PROLIGOPTASE"/>
</dbReference>
<dbReference type="EMBL" id="JARXVE010000004">
    <property type="protein sequence ID" value="MDH6196087.1"/>
    <property type="molecule type" value="Genomic_DNA"/>
</dbReference>
<feature type="domain" description="Peptidase S9A N-terminal" evidence="6">
    <location>
        <begin position="7"/>
        <end position="424"/>
    </location>
</feature>
<keyword evidence="8" id="KW-1185">Reference proteome</keyword>
<evidence type="ECO:0000256" key="2">
    <source>
        <dbReference type="ARBA" id="ARBA00022670"/>
    </source>
</evidence>
<dbReference type="PANTHER" id="PTHR11757">
    <property type="entry name" value="PROTEASE FAMILY S9A OLIGOPEPTIDASE"/>
    <property type="match status" value="1"/>
</dbReference>
<dbReference type="SUPFAM" id="SSF53474">
    <property type="entry name" value="alpha/beta-Hydrolases"/>
    <property type="match status" value="1"/>
</dbReference>
<dbReference type="InterPro" id="IPR001375">
    <property type="entry name" value="Peptidase_S9_cat"/>
</dbReference>
<evidence type="ECO:0000259" key="6">
    <source>
        <dbReference type="Pfam" id="PF02897"/>
    </source>
</evidence>
<dbReference type="InterPro" id="IPR002470">
    <property type="entry name" value="Peptidase_S9A"/>
</dbReference>
<comment type="similarity">
    <text evidence="1">Belongs to the peptidase S9A family.</text>
</comment>
<evidence type="ECO:0000256" key="4">
    <source>
        <dbReference type="ARBA" id="ARBA00022825"/>
    </source>
</evidence>
<evidence type="ECO:0000313" key="7">
    <source>
        <dbReference type="EMBL" id="MDH6196087.1"/>
    </source>
</evidence>
<keyword evidence="3 7" id="KW-0378">Hydrolase</keyword>
<dbReference type="Pfam" id="PF02897">
    <property type="entry name" value="Peptidase_S9_N"/>
    <property type="match status" value="1"/>
</dbReference>
<dbReference type="Pfam" id="PF00326">
    <property type="entry name" value="Peptidase_S9"/>
    <property type="match status" value="1"/>
</dbReference>
<dbReference type="InterPro" id="IPR029058">
    <property type="entry name" value="AB_hydrolase_fold"/>
</dbReference>
<sequence length="716" mass="79878">MTQPMKPPTAKRGNHRREHHGDVFIDPYEWLRDKDDPEVIAHLEAENAYTEDATAHLEPLRQKIFDEIKARTKETDLSVPMRRGNWWYYARSFEGKQYGVHCRCPIGDPDDWTPPMLDEHTEIPGEQVLLDENIEADGHDYFALGAATVSLDGNVLAFSVDVKGDERYTLKFKDLRTGELYDDTIVGIGAGGTWAADSRTLYYTTVDEAWRPDTVWRHRLASGLPAEKVYHEPDERFWVAIGRSRSDKYLFIAAGSAVTTEVRYADASDPTAPFTTVWERRDLVEYSVEHAVVGGADRFLILHNDGAENFMLVDVPVSDPSDTRTLIEHRGDVRLDGVDAFDGFLVISYRSEALPKIALWPLNANGGYGRREELTFDSELAAAGMAGNPNWSTPKLRIGVTSFITPARVYDLDLATGERTLLREQPVLGGYRPEDYVEHRDWATAADGARIPISIIHRAGLQFPAPTLLYGYGAYESCEDPRFSIARLSLLDRGMVFVIAHVRGGGELGRPWYEHGKLLEKTNTFTDFIAVARHLIDAGVTRPQNLVALGGSAGGLLMGAVANMAPELFAGILAQVPFVDALTTILDPSLPLTVTEWDEWGNPLEDPEVYRYMKSYTPYENVTAQDYPAILAMTSLNDTRVYYVEPAKWVAALRHTKTDGHPVLLKTEMVAGHGGLSGRYERWKEAAFQYAWLLAAADRDNYGSGQVDSLFGGPDA</sequence>
<feature type="domain" description="Peptidase S9 prolyl oligopeptidase catalytic" evidence="5">
    <location>
        <begin position="482"/>
        <end position="697"/>
    </location>
</feature>
<organism evidence="7 8">
    <name type="scientific">Mycolicibacterium frederiksbergense</name>
    <dbReference type="NCBI Taxonomy" id="117567"/>
    <lineage>
        <taxon>Bacteria</taxon>
        <taxon>Bacillati</taxon>
        <taxon>Actinomycetota</taxon>
        <taxon>Actinomycetes</taxon>
        <taxon>Mycobacteriales</taxon>
        <taxon>Mycobacteriaceae</taxon>
        <taxon>Mycolicibacterium</taxon>
    </lineage>
</organism>
<dbReference type="SUPFAM" id="SSF50993">
    <property type="entry name" value="Peptidase/esterase 'gauge' domain"/>
    <property type="match status" value="1"/>
</dbReference>
<gene>
    <name evidence="7" type="ORF">M2272_002730</name>
</gene>
<dbReference type="Gene3D" id="3.40.50.1820">
    <property type="entry name" value="alpha/beta hydrolase"/>
    <property type="match status" value="1"/>
</dbReference>
<evidence type="ECO:0000256" key="3">
    <source>
        <dbReference type="ARBA" id="ARBA00022801"/>
    </source>
</evidence>
<evidence type="ECO:0000313" key="8">
    <source>
        <dbReference type="Proteomes" id="UP001160130"/>
    </source>
</evidence>
<dbReference type="PANTHER" id="PTHR11757:SF19">
    <property type="entry name" value="PROLYL ENDOPEPTIDASE-LIKE"/>
    <property type="match status" value="1"/>
</dbReference>
<comment type="caution">
    <text evidence="7">The sequence shown here is derived from an EMBL/GenBank/DDBJ whole genome shotgun (WGS) entry which is preliminary data.</text>
</comment>